<organism evidence="2 3">
    <name type="scientific">Pseudomonas koreensis</name>
    <dbReference type="NCBI Taxonomy" id="198620"/>
    <lineage>
        <taxon>Bacteria</taxon>
        <taxon>Pseudomonadati</taxon>
        <taxon>Pseudomonadota</taxon>
        <taxon>Gammaproteobacteria</taxon>
        <taxon>Pseudomonadales</taxon>
        <taxon>Pseudomonadaceae</taxon>
        <taxon>Pseudomonas</taxon>
    </lineage>
</organism>
<evidence type="ECO:0000259" key="1">
    <source>
        <dbReference type="Pfam" id="PF00561"/>
    </source>
</evidence>
<dbReference type="SUPFAM" id="SSF53474">
    <property type="entry name" value="alpha/beta-Hydrolases"/>
    <property type="match status" value="1"/>
</dbReference>
<reference evidence="2" key="1">
    <citation type="submission" date="2022-09" db="EMBL/GenBank/DDBJ databases">
        <authorList>
            <person name="Cesa-Luna C."/>
            <person name="Girard L."/>
            <person name="Lood C."/>
            <person name="Hofte M."/>
            <person name="De Mot R."/>
        </authorList>
    </citation>
    <scope>NUCLEOTIDE SEQUENCE</scope>
    <source>
        <strain evidence="2">B1M3-32</strain>
    </source>
</reference>
<sequence>MQHVSTRQHWIDTPEGALFAQSWNSDEAYNPPIILLHDSLGCVALWRDFPERLARATGRKVIAYDRLGFGRSAPYPGKLPGSFIADEARSGFRAVCEHFDVNRFVVLGHSVGGGMAVSCAAAFPGRCQGVITESAQAFVEQATCDGIREAERQFALPGQMERLHKYHGDKAYWVLRAWVDTWLSDTFSDWRLDELLQQVRCPVLVLHGDRDEYGSTRQPERIAARVSGPASVQILANCGHVPHREFADAVLEVLCTFPPLRNRDT</sequence>
<name>A0A9X2XKT5_9PSED</name>
<dbReference type="PRINTS" id="PR00111">
    <property type="entry name" value="ABHYDROLASE"/>
</dbReference>
<dbReference type="Gene3D" id="3.40.50.1820">
    <property type="entry name" value="alpha/beta hydrolase"/>
    <property type="match status" value="1"/>
</dbReference>
<evidence type="ECO:0000313" key="3">
    <source>
        <dbReference type="Proteomes" id="UP001139955"/>
    </source>
</evidence>
<dbReference type="RefSeq" id="WP_301623006.1">
    <property type="nucleotide sequence ID" value="NZ_JAOSKY010000014.1"/>
</dbReference>
<dbReference type="PANTHER" id="PTHR43689:SF8">
    <property type="entry name" value="ALPHA_BETA-HYDROLASES SUPERFAMILY PROTEIN"/>
    <property type="match status" value="1"/>
</dbReference>
<dbReference type="PANTHER" id="PTHR43689">
    <property type="entry name" value="HYDROLASE"/>
    <property type="match status" value="1"/>
</dbReference>
<gene>
    <name evidence="2" type="ORF">OC940_21250</name>
</gene>
<dbReference type="AlphaFoldDB" id="A0A9X2XKT5"/>
<keyword evidence="3" id="KW-1185">Reference proteome</keyword>
<dbReference type="InterPro" id="IPR029058">
    <property type="entry name" value="AB_hydrolase_fold"/>
</dbReference>
<dbReference type="EMBL" id="JAOSKY010000014">
    <property type="protein sequence ID" value="MCU7250347.1"/>
    <property type="molecule type" value="Genomic_DNA"/>
</dbReference>
<keyword evidence="2" id="KW-0378">Hydrolase</keyword>
<reference evidence="2" key="2">
    <citation type="journal article" date="2023" name="mSystems">
        <title>Charting the Lipopeptidome of Nonpathogenic Pseudomonas.</title>
        <authorList>
            <person name="Cesa-Luna C."/>
            <person name="Geudens N."/>
            <person name="Girard L."/>
            <person name="De Roo V."/>
            <person name="Maklad H.R."/>
            <person name="Martins J.C."/>
            <person name="Hofte M."/>
            <person name="De Mot R."/>
        </authorList>
    </citation>
    <scope>NUCLEOTIDE SEQUENCE</scope>
    <source>
        <strain evidence="2">B1M3-32</strain>
    </source>
</reference>
<dbReference type="Pfam" id="PF00561">
    <property type="entry name" value="Abhydrolase_1"/>
    <property type="match status" value="1"/>
</dbReference>
<evidence type="ECO:0000313" key="2">
    <source>
        <dbReference type="EMBL" id="MCU7250347.1"/>
    </source>
</evidence>
<dbReference type="Proteomes" id="UP001139955">
    <property type="component" value="Unassembled WGS sequence"/>
</dbReference>
<feature type="domain" description="AB hydrolase-1" evidence="1">
    <location>
        <begin position="31"/>
        <end position="153"/>
    </location>
</feature>
<dbReference type="InterPro" id="IPR000073">
    <property type="entry name" value="AB_hydrolase_1"/>
</dbReference>
<proteinExistence type="predicted"/>
<comment type="caution">
    <text evidence="2">The sequence shown here is derived from an EMBL/GenBank/DDBJ whole genome shotgun (WGS) entry which is preliminary data.</text>
</comment>
<dbReference type="GO" id="GO:0016787">
    <property type="term" value="F:hydrolase activity"/>
    <property type="evidence" value="ECO:0007669"/>
    <property type="project" value="UniProtKB-KW"/>
</dbReference>
<protein>
    <submittedName>
        <fullName evidence="2">Alpha/beta hydrolase</fullName>
    </submittedName>
</protein>
<accession>A0A9X2XKT5</accession>